<keyword evidence="1" id="KW-1133">Transmembrane helix</keyword>
<dbReference type="Gene3D" id="3.40.50.880">
    <property type="match status" value="1"/>
</dbReference>
<sequence length="690" mass="76286">MCLILHICLMQFLYPAFLFALLTLLIPVLIHLFSFRRYKKVYFSNVQFLRDVQQQQASRRNLKERLILASRMLALAFIVFAFARPYIKGNSDGNATGKQQVVSIFVDNSHSMEALSREGSLLDEAKQKARQIAASYPINSRFQLLTQDFEGKHQRLLNRDEFNDAVDAVKLSSQSRNVSQINERQQSLINTRAGVSAQYYVISDFQKNIVSGQANKLPAVNIVQLKANSLPNVAVDSAWLLNATHRPGESEKLVVKLRNYAEKKAIKIPLKITINGAQKAIGSFTLNAKSTQTDTLSFSGLQAGWQRGQIQLQDNPVTFDNDFYFAFNVKKQQPVLLINNGTPNKYLSALFASDPFFKVNQTGEGNVDYSALANYPLIVLSDVDAISSGLAQQLKTYVTKGGNLMFFPSAKGTIATYQSFLQPMGAAYPQALVTGDAKVSAINMQSRVFKNIFEAAPQNTDLPRVKKYFNLARGNKTGEYLMKLQTGDVIWQRFASGSGKVYVCALPLDESFSNLPVHALFVPIVLRVALLSGRDMPLFHTLGSNEVIETVPLNSSEKELVKLVKAKQTIIPDVRQQDGSTLLYLPGQLTEAGLYELKKADSTAAILAFNDNRAESDLDYLTANELSKLVGGKGNVLTGDAANTANIAVAANSAMQLWKLCIILALVCLAAETLLVRYFRTTKSKASQQV</sequence>
<dbReference type="Pfam" id="PF07584">
    <property type="entry name" value="BatA"/>
    <property type="match status" value="1"/>
</dbReference>
<dbReference type="InterPro" id="IPR011933">
    <property type="entry name" value="Double_TM_dom"/>
</dbReference>
<evidence type="ECO:0000313" key="3">
    <source>
        <dbReference type="EMBL" id="TWR31156.1"/>
    </source>
</evidence>
<dbReference type="EMBL" id="VOEJ01000001">
    <property type="protein sequence ID" value="TWR31156.1"/>
    <property type="molecule type" value="Genomic_DNA"/>
</dbReference>
<keyword evidence="1" id="KW-0472">Membrane</keyword>
<organism evidence="3 4">
    <name type="scientific">Mucilaginibacter pallidiroseus</name>
    <dbReference type="NCBI Taxonomy" id="2599295"/>
    <lineage>
        <taxon>Bacteria</taxon>
        <taxon>Pseudomonadati</taxon>
        <taxon>Bacteroidota</taxon>
        <taxon>Sphingobacteriia</taxon>
        <taxon>Sphingobacteriales</taxon>
        <taxon>Sphingobacteriaceae</taxon>
        <taxon>Mucilaginibacter</taxon>
    </lineage>
</organism>
<dbReference type="OrthoDB" id="9810200at2"/>
<keyword evidence="4" id="KW-1185">Reference proteome</keyword>
<accession>A0A563UIM2</accession>
<dbReference type="NCBIfam" id="TIGR02226">
    <property type="entry name" value="two_anch"/>
    <property type="match status" value="1"/>
</dbReference>
<evidence type="ECO:0000256" key="1">
    <source>
        <dbReference type="SAM" id="Phobius"/>
    </source>
</evidence>
<dbReference type="InterPro" id="IPR029062">
    <property type="entry name" value="Class_I_gatase-like"/>
</dbReference>
<dbReference type="InterPro" id="IPR024163">
    <property type="entry name" value="Aerotolerance_reg_N"/>
</dbReference>
<keyword evidence="1" id="KW-0812">Transmembrane</keyword>
<comment type="caution">
    <text evidence="3">The sequence shown here is derived from an EMBL/GenBank/DDBJ whole genome shotgun (WGS) entry which is preliminary data.</text>
</comment>
<dbReference type="SUPFAM" id="SSF52317">
    <property type="entry name" value="Class I glutamine amidotransferase-like"/>
    <property type="match status" value="1"/>
</dbReference>
<protein>
    <recommendedName>
        <fullName evidence="2">Aerotolerance regulator N-terminal domain-containing protein</fullName>
    </recommendedName>
</protein>
<evidence type="ECO:0000313" key="4">
    <source>
        <dbReference type="Proteomes" id="UP000320042"/>
    </source>
</evidence>
<reference evidence="3 4" key="1">
    <citation type="submission" date="2019-07" db="EMBL/GenBank/DDBJ databases">
        <authorList>
            <person name="Kim J."/>
        </authorList>
    </citation>
    <scope>NUCLEOTIDE SEQUENCE [LARGE SCALE GENOMIC DNA]</scope>
    <source>
        <strain evidence="4">dk17</strain>
    </source>
</reference>
<feature type="transmembrane region" description="Helical" evidence="1">
    <location>
        <begin position="12"/>
        <end position="33"/>
    </location>
</feature>
<dbReference type="AlphaFoldDB" id="A0A563UIM2"/>
<gene>
    <name evidence="3" type="ORF">FPZ43_01360</name>
</gene>
<feature type="domain" description="Aerotolerance regulator N-terminal" evidence="2">
    <location>
        <begin position="10"/>
        <end position="85"/>
    </location>
</feature>
<dbReference type="PANTHER" id="PTHR37464:SF1">
    <property type="entry name" value="BLL2463 PROTEIN"/>
    <property type="match status" value="1"/>
</dbReference>
<feature type="transmembrane region" description="Helical" evidence="1">
    <location>
        <begin position="657"/>
        <end position="679"/>
    </location>
</feature>
<evidence type="ECO:0000259" key="2">
    <source>
        <dbReference type="Pfam" id="PF07584"/>
    </source>
</evidence>
<dbReference type="Proteomes" id="UP000320042">
    <property type="component" value="Unassembled WGS sequence"/>
</dbReference>
<name>A0A563UIM2_9SPHI</name>
<dbReference type="PANTHER" id="PTHR37464">
    <property type="entry name" value="BLL2463 PROTEIN"/>
    <property type="match status" value="1"/>
</dbReference>
<dbReference type="CDD" id="cd03143">
    <property type="entry name" value="A4_beta-galactosidase_middle_domain"/>
    <property type="match status" value="1"/>
</dbReference>
<proteinExistence type="predicted"/>
<feature type="transmembrane region" description="Helical" evidence="1">
    <location>
        <begin position="66"/>
        <end position="87"/>
    </location>
</feature>